<evidence type="ECO:0000313" key="14">
    <source>
        <dbReference type="Proteomes" id="UP000274504"/>
    </source>
</evidence>
<dbReference type="InterPro" id="IPR013162">
    <property type="entry name" value="CD80_C2-set"/>
</dbReference>
<feature type="domain" description="Ig-like" evidence="11">
    <location>
        <begin position="502"/>
        <end position="593"/>
    </location>
</feature>
<dbReference type="Pfam" id="PF00041">
    <property type="entry name" value="fn3"/>
    <property type="match status" value="1"/>
</dbReference>
<keyword evidence="10" id="KW-0732">Signal</keyword>
<feature type="domain" description="Fibronectin type-III" evidence="12">
    <location>
        <begin position="1110"/>
        <end position="1207"/>
    </location>
</feature>
<evidence type="ECO:0000259" key="12">
    <source>
        <dbReference type="PROSITE" id="PS50853"/>
    </source>
</evidence>
<evidence type="ECO:0000256" key="7">
    <source>
        <dbReference type="ARBA" id="ARBA00023319"/>
    </source>
</evidence>
<evidence type="ECO:0000256" key="9">
    <source>
        <dbReference type="SAM" id="Phobius"/>
    </source>
</evidence>
<evidence type="ECO:0000256" key="5">
    <source>
        <dbReference type="ARBA" id="ARBA00023157"/>
    </source>
</evidence>
<evidence type="ECO:0000256" key="8">
    <source>
        <dbReference type="SAM" id="MobiDB-lite"/>
    </source>
</evidence>
<dbReference type="PANTHER" id="PTHR11640">
    <property type="entry name" value="NEPHRIN"/>
    <property type="match status" value="1"/>
</dbReference>
<feature type="domain" description="Ig-like" evidence="11">
    <location>
        <begin position="855"/>
        <end position="977"/>
    </location>
</feature>
<dbReference type="InterPro" id="IPR003599">
    <property type="entry name" value="Ig_sub"/>
</dbReference>
<dbReference type="WBParaSite" id="HDID_0000135301-mRNA-1">
    <property type="protein sequence ID" value="HDID_0000135301-mRNA-1"/>
    <property type="gene ID" value="HDID_0000135301"/>
</dbReference>
<dbReference type="Pfam" id="PF07686">
    <property type="entry name" value="V-set"/>
    <property type="match status" value="1"/>
</dbReference>
<keyword evidence="5" id="KW-1015">Disulfide bond</keyword>
<evidence type="ECO:0000313" key="13">
    <source>
        <dbReference type="EMBL" id="VDL18815.1"/>
    </source>
</evidence>
<feature type="signal peptide" evidence="10">
    <location>
        <begin position="1"/>
        <end position="28"/>
    </location>
</feature>
<keyword evidence="3 9" id="KW-1133">Transmembrane helix</keyword>
<dbReference type="InterPro" id="IPR007110">
    <property type="entry name" value="Ig-like_dom"/>
</dbReference>
<dbReference type="Proteomes" id="UP000274504">
    <property type="component" value="Unassembled WGS sequence"/>
</dbReference>
<dbReference type="GO" id="GO:0098609">
    <property type="term" value="P:cell-cell adhesion"/>
    <property type="evidence" value="ECO:0007669"/>
    <property type="project" value="TreeGrafter"/>
</dbReference>
<feature type="domain" description="Ig-like" evidence="11">
    <location>
        <begin position="981"/>
        <end position="1103"/>
    </location>
</feature>
<dbReference type="Gene3D" id="2.60.40.10">
    <property type="entry name" value="Immunoglobulins"/>
    <property type="match status" value="9"/>
</dbReference>
<dbReference type="InterPro" id="IPR036116">
    <property type="entry name" value="FN3_sf"/>
</dbReference>
<keyword evidence="7" id="KW-0393">Immunoglobulin domain</keyword>
<dbReference type="CDD" id="cd00063">
    <property type="entry name" value="FN3"/>
    <property type="match status" value="1"/>
</dbReference>
<comment type="subcellular location">
    <subcellularLocation>
        <location evidence="1">Membrane</location>
        <topology evidence="1">Single-pass type I membrane protein</topology>
    </subcellularLocation>
</comment>
<dbReference type="SMART" id="SM00408">
    <property type="entry name" value="IGc2"/>
    <property type="match status" value="5"/>
</dbReference>
<dbReference type="GO" id="GO:0005886">
    <property type="term" value="C:plasma membrane"/>
    <property type="evidence" value="ECO:0007669"/>
    <property type="project" value="TreeGrafter"/>
</dbReference>
<evidence type="ECO:0000313" key="15">
    <source>
        <dbReference type="WBParaSite" id="HDID_0000135301-mRNA-1"/>
    </source>
</evidence>
<protein>
    <submittedName>
        <fullName evidence="15">Nephrin</fullName>
    </submittedName>
</protein>
<evidence type="ECO:0000259" key="11">
    <source>
        <dbReference type="PROSITE" id="PS50835"/>
    </source>
</evidence>
<feature type="region of interest" description="Disordered" evidence="8">
    <location>
        <begin position="1509"/>
        <end position="1534"/>
    </location>
</feature>
<feature type="region of interest" description="Disordered" evidence="8">
    <location>
        <begin position="1370"/>
        <end position="1441"/>
    </location>
</feature>
<reference evidence="15" key="1">
    <citation type="submission" date="2016-04" db="UniProtKB">
        <authorList>
            <consortium name="WormBaseParasite"/>
        </authorList>
    </citation>
    <scope>IDENTIFICATION</scope>
</reference>
<organism evidence="15">
    <name type="scientific">Hymenolepis diminuta</name>
    <name type="common">Rat tapeworm</name>
    <dbReference type="NCBI Taxonomy" id="6216"/>
    <lineage>
        <taxon>Eukaryota</taxon>
        <taxon>Metazoa</taxon>
        <taxon>Spiralia</taxon>
        <taxon>Lophotrochozoa</taxon>
        <taxon>Platyhelminthes</taxon>
        <taxon>Cestoda</taxon>
        <taxon>Eucestoda</taxon>
        <taxon>Cyclophyllidea</taxon>
        <taxon>Hymenolepididae</taxon>
        <taxon>Hymenolepis</taxon>
    </lineage>
</organism>
<evidence type="ECO:0000256" key="10">
    <source>
        <dbReference type="SAM" id="SignalP"/>
    </source>
</evidence>
<dbReference type="SMART" id="SM00060">
    <property type="entry name" value="FN3"/>
    <property type="match status" value="1"/>
</dbReference>
<dbReference type="SUPFAM" id="SSF48726">
    <property type="entry name" value="Immunoglobulin"/>
    <property type="match status" value="6"/>
</dbReference>
<feature type="chain" id="PRO_5043135315" evidence="10">
    <location>
        <begin position="29"/>
        <end position="1534"/>
    </location>
</feature>
<dbReference type="InterPro" id="IPR003598">
    <property type="entry name" value="Ig_sub2"/>
</dbReference>
<name>A0A158QCD6_HYMDI</name>
<feature type="transmembrane region" description="Helical" evidence="9">
    <location>
        <begin position="1231"/>
        <end position="1256"/>
    </location>
</feature>
<dbReference type="GO" id="GO:0050839">
    <property type="term" value="F:cell adhesion molecule binding"/>
    <property type="evidence" value="ECO:0007669"/>
    <property type="project" value="TreeGrafter"/>
</dbReference>
<dbReference type="PROSITE" id="PS50835">
    <property type="entry name" value="IG_LIKE"/>
    <property type="match status" value="4"/>
</dbReference>
<dbReference type="EMBL" id="UYSG01000246">
    <property type="protein sequence ID" value="VDL18815.1"/>
    <property type="molecule type" value="Genomic_DNA"/>
</dbReference>
<keyword evidence="2 9" id="KW-0812">Transmembrane</keyword>
<feature type="compositionally biased region" description="Polar residues" evidence="8">
    <location>
        <begin position="1417"/>
        <end position="1441"/>
    </location>
</feature>
<dbReference type="PANTHER" id="PTHR11640:SF31">
    <property type="entry name" value="IRREGULAR CHIASM C-ROUGHEST PROTEIN-RELATED"/>
    <property type="match status" value="1"/>
</dbReference>
<dbReference type="Pfam" id="PF08205">
    <property type="entry name" value="C2-set_2"/>
    <property type="match status" value="1"/>
</dbReference>
<dbReference type="OrthoDB" id="10028801at2759"/>
<dbReference type="GO" id="GO:0005911">
    <property type="term" value="C:cell-cell junction"/>
    <property type="evidence" value="ECO:0007669"/>
    <property type="project" value="TreeGrafter"/>
</dbReference>
<proteinExistence type="predicted"/>
<reference evidence="13 14" key="2">
    <citation type="submission" date="2018-11" db="EMBL/GenBank/DDBJ databases">
        <authorList>
            <consortium name="Pathogen Informatics"/>
        </authorList>
    </citation>
    <scope>NUCLEOTIDE SEQUENCE [LARGE SCALE GENOMIC DNA]</scope>
</reference>
<keyword evidence="6" id="KW-0325">Glycoprotein</keyword>
<evidence type="ECO:0000256" key="4">
    <source>
        <dbReference type="ARBA" id="ARBA00023136"/>
    </source>
</evidence>
<dbReference type="InterPro" id="IPR013783">
    <property type="entry name" value="Ig-like_fold"/>
</dbReference>
<evidence type="ECO:0000256" key="1">
    <source>
        <dbReference type="ARBA" id="ARBA00004479"/>
    </source>
</evidence>
<dbReference type="PROSITE" id="PS50853">
    <property type="entry name" value="FN3"/>
    <property type="match status" value="1"/>
</dbReference>
<dbReference type="InterPro" id="IPR051275">
    <property type="entry name" value="Cell_adhesion_signaling"/>
</dbReference>
<dbReference type="SUPFAM" id="SSF49265">
    <property type="entry name" value="Fibronectin type III"/>
    <property type="match status" value="1"/>
</dbReference>
<dbReference type="InterPro" id="IPR003961">
    <property type="entry name" value="FN3_dom"/>
</dbReference>
<evidence type="ECO:0000256" key="6">
    <source>
        <dbReference type="ARBA" id="ARBA00023180"/>
    </source>
</evidence>
<feature type="domain" description="Ig-like" evidence="11">
    <location>
        <begin position="126"/>
        <end position="231"/>
    </location>
</feature>
<dbReference type="STRING" id="6216.A0A158QCD6"/>
<dbReference type="SMART" id="SM00409">
    <property type="entry name" value="IG"/>
    <property type="match status" value="7"/>
</dbReference>
<accession>A0A158QCD6</accession>
<dbReference type="InterPro" id="IPR013106">
    <property type="entry name" value="Ig_V-set"/>
</dbReference>
<gene>
    <name evidence="13" type="ORF">HDID_LOCUS1354</name>
</gene>
<evidence type="ECO:0000256" key="2">
    <source>
        <dbReference type="ARBA" id="ARBA00022692"/>
    </source>
</evidence>
<sequence length="1534" mass="171517">MESIDYRPFRLHHIFLIVFIGSIKLGNSAGFQSEPCTEEELANKKQCFRRIPEASYSLPRGHDRNVPGFERISMPGDPASGDVSLQIQNLAVSDAGEYECQVTPSMNQPLLRRKTYLHVTVMPSVPRMFAFGKELKDKQIRISLPEQEQSVTIECVASNGIPPPDFYWKLNEVLLRSVPLDPKNPVKYPQITTNVGDDRSLLTLLKSDLKTGDNLTCEVSNNATLIREDLTARTLRTTILLHVHVPPGPPRITFPHIPHGDTFNEGSHLRAECIATPPGYPVGALFWRWHFHPRISQTPKPRILPFHSKDFGQIISAIEDVPTSFYETYTNGELKAVLNIPNINRRYHGANLSCETAHDTGVSKRMDVNIKIRFPPQNLTITLKNNQLSTGLVNGRTELVAYAQENAKLNFVCTTDEMYPDAKLKWVLLTEDRTVVNSDIKVVRDEIKNSARKPETFIRESEVVIKMMQRSQYGYLDCQMWYEGTNRLIQSVRLGIIYPPDPPVIKGLGNGEPLRTGESRRLTCECLNGHPPPELQWIKNDQPIASTFTQKNFRGGVSLDLELIGRMEDNGVNLRCVAKSKAQKGVVKSANIALNIYFPVAEVKVSINYENPIPAENEIEVICEAGSANPPARIQWRYFHCSRIKQYMRRADHSTILLTSQARDSLPTGNILVGSDELAQDCEMDERIGIDDPMVNGSHGGFISRGRLILRPQWRDHMDIVTCLASNSVYNHLTKQNEVQLNVSFAPHFIGFQPGHVHRSSGTLDLIPYGNPKCEKIVWMNQGRALPTSKLDPRTVDLKKSSVQQQIKKLSGLYQLGELLVIWNIKRTHTTKVTIQAENSLTKTQATFLLNVTFPAQVTSVKDANASLNEMAVLECSANGNPSYAESVFQWNRRLYPGWDVEADNAPGFETTSLGCNGVTRVNGNVKHLVKCENTGGYNMRSQLHVYNVTKDDVGLYVCKVNNGIFPSHQSDVKLLSAFAPEIVKQPKFAKVAAPFGKNVELQCFVRVEPEPKVVWQLNRRDHEGTATVVRVLDSECGSFVADLGVPCVRPAQPKFVSSRKQIRPGYYSAVLRINGIHVTDFGRYTCKISSEMGEDQFSIQVTGTGPPEVPFNLRLLNASATSLKIAWGQGFNGGHKQIFTVRWKSDNSEDQYKYADVVEVEDAGDASFTIIGLKQNTQYHVAVRSRNDEHGETDYSKSLQARTAHASDDTDRFDGYHTIRAVGYSRSNSLFIIVAACVIGGIVIVINIIVITYIIRKKQTHGGSVPVIPLSKPHHIPVEKTYQGGSKYDSQYCCDDPDHRHAYGDHFYMPDPLLVGETAQLNPVYGYVPIGDTPSDGICQSAYVPTLYTSDPNYQQVHETLLPEFQSPLTPVRPVDSRNTLPNTAKYMRMVPNRYEKKSSKPSVHQRGGLRKRQSFGESLNRPSTSSRRMNQLPSYHSDSLQRGTSISQYFMPSYNLVPAVNGQQHDHGAGGKDEHSADLLGYTETCYIDQLEALQSGNSPTKRLLLNGSAPNGTLKRNRANSSWNDAPDVVV</sequence>
<evidence type="ECO:0000256" key="3">
    <source>
        <dbReference type="ARBA" id="ARBA00022989"/>
    </source>
</evidence>
<dbReference type="InterPro" id="IPR036179">
    <property type="entry name" value="Ig-like_dom_sf"/>
</dbReference>
<keyword evidence="4 9" id="KW-0472">Membrane</keyword>